<evidence type="ECO:0000313" key="3">
    <source>
        <dbReference type="Proteomes" id="UP000654075"/>
    </source>
</evidence>
<organism evidence="2 3">
    <name type="scientific">Polarella glacialis</name>
    <name type="common">Dinoflagellate</name>
    <dbReference type="NCBI Taxonomy" id="89957"/>
    <lineage>
        <taxon>Eukaryota</taxon>
        <taxon>Sar</taxon>
        <taxon>Alveolata</taxon>
        <taxon>Dinophyceae</taxon>
        <taxon>Suessiales</taxon>
        <taxon>Suessiaceae</taxon>
        <taxon>Polarella</taxon>
    </lineage>
</organism>
<dbReference type="EMBL" id="CAJNNV010017658">
    <property type="protein sequence ID" value="CAE8605317.1"/>
    <property type="molecule type" value="Genomic_DNA"/>
</dbReference>
<comment type="caution">
    <text evidence="2">The sequence shown here is derived from an EMBL/GenBank/DDBJ whole genome shotgun (WGS) entry which is preliminary data.</text>
</comment>
<evidence type="ECO:0000256" key="1">
    <source>
        <dbReference type="SAM" id="MobiDB-lite"/>
    </source>
</evidence>
<proteinExistence type="predicted"/>
<feature type="region of interest" description="Disordered" evidence="1">
    <location>
        <begin position="67"/>
        <end position="106"/>
    </location>
</feature>
<protein>
    <submittedName>
        <fullName evidence="2">Uncharacterized protein</fullName>
    </submittedName>
</protein>
<evidence type="ECO:0000313" key="2">
    <source>
        <dbReference type="EMBL" id="CAE8605317.1"/>
    </source>
</evidence>
<name>A0A813F1X2_POLGL</name>
<sequence>MQSSEKQASTSKQAAHKISQYEKCDCLYLLKSHAFCIGSLMKNTVIGKVGWRDTYFRVRFALLFRQSNKNKNNNNTKNNNNNNQNDKATTATKTTNNKDLSTALGM</sequence>
<reference evidence="2" key="1">
    <citation type="submission" date="2021-02" db="EMBL/GenBank/DDBJ databases">
        <authorList>
            <person name="Dougan E. K."/>
            <person name="Rhodes N."/>
            <person name="Thang M."/>
            <person name="Chan C."/>
        </authorList>
    </citation>
    <scope>NUCLEOTIDE SEQUENCE</scope>
</reference>
<gene>
    <name evidence="2" type="ORF">PGLA1383_LOCUS23435</name>
</gene>
<dbReference type="Proteomes" id="UP000654075">
    <property type="component" value="Unassembled WGS sequence"/>
</dbReference>
<dbReference type="AlphaFoldDB" id="A0A813F1X2"/>
<feature type="compositionally biased region" description="Low complexity" evidence="1">
    <location>
        <begin position="69"/>
        <end position="99"/>
    </location>
</feature>
<accession>A0A813F1X2</accession>
<keyword evidence="3" id="KW-1185">Reference proteome</keyword>